<dbReference type="EMBL" id="BORW01000012">
    <property type="protein sequence ID" value="GIO67890.1"/>
    <property type="molecule type" value="Genomic_DNA"/>
</dbReference>
<evidence type="ECO:0000313" key="2">
    <source>
        <dbReference type="Proteomes" id="UP000680638"/>
    </source>
</evidence>
<dbReference type="InterPro" id="IPR025890">
    <property type="entry name" value="Abhydrolase_bac"/>
</dbReference>
<comment type="caution">
    <text evidence="1">The sequence shown here is derived from an EMBL/GenBank/DDBJ whole genome shotgun (WGS) entry which is preliminary data.</text>
</comment>
<protein>
    <recommendedName>
        <fullName evidence="3">Dienelactone hydrolase</fullName>
    </recommendedName>
</protein>
<dbReference type="SUPFAM" id="SSF53474">
    <property type="entry name" value="alpha/beta-Hydrolases"/>
    <property type="match status" value="1"/>
</dbReference>
<dbReference type="Proteomes" id="UP000680638">
    <property type="component" value="Unassembled WGS sequence"/>
</dbReference>
<dbReference type="RefSeq" id="WP_246536892.1">
    <property type="nucleotide sequence ID" value="NZ_BORW01000012.1"/>
</dbReference>
<organism evidence="1 2">
    <name type="scientific">Paenibacillus cookii</name>
    <dbReference type="NCBI Taxonomy" id="157839"/>
    <lineage>
        <taxon>Bacteria</taxon>
        <taxon>Bacillati</taxon>
        <taxon>Bacillota</taxon>
        <taxon>Bacilli</taxon>
        <taxon>Bacillales</taxon>
        <taxon>Paenibacillaceae</taxon>
        <taxon>Paenibacillus</taxon>
    </lineage>
</organism>
<evidence type="ECO:0008006" key="3">
    <source>
        <dbReference type="Google" id="ProtNLM"/>
    </source>
</evidence>
<proteinExistence type="predicted"/>
<dbReference type="InterPro" id="IPR029058">
    <property type="entry name" value="AB_hydrolase_fold"/>
</dbReference>
<reference evidence="1 2" key="1">
    <citation type="submission" date="2021-03" db="EMBL/GenBank/DDBJ databases">
        <title>Antimicrobial resistance genes in bacteria isolated from Japanese honey, and their potential for conferring macrolide and lincosamide resistance in the American foulbrood pathogen Paenibacillus larvae.</title>
        <authorList>
            <person name="Okamoto M."/>
            <person name="Kumagai M."/>
            <person name="Kanamori H."/>
            <person name="Takamatsu D."/>
        </authorList>
    </citation>
    <scope>NUCLEOTIDE SEQUENCE [LARGE SCALE GENOMIC DNA]</scope>
    <source>
        <strain evidence="1 2">J21TS3</strain>
    </source>
</reference>
<name>A0ABQ4LX87_9BACL</name>
<keyword evidence="2" id="KW-1185">Reference proteome</keyword>
<dbReference type="Gene3D" id="3.40.50.1820">
    <property type="entry name" value="alpha/beta hydrolase"/>
    <property type="match status" value="1"/>
</dbReference>
<accession>A0ABQ4LX87</accession>
<dbReference type="Pfam" id="PF12715">
    <property type="entry name" value="Abhydrolase_7"/>
    <property type="match status" value="1"/>
</dbReference>
<dbReference type="PANTHER" id="PTHR22946">
    <property type="entry name" value="DIENELACTONE HYDROLASE DOMAIN-CONTAINING PROTEIN-RELATED"/>
    <property type="match status" value="1"/>
</dbReference>
<evidence type="ECO:0000313" key="1">
    <source>
        <dbReference type="EMBL" id="GIO67890.1"/>
    </source>
</evidence>
<sequence>MLKLMMPGNDMTEVAAGKKEAGRWCPDSYLKQLAAKGAERAFRPGTDWPSWRKALKERVASLLGGFPERAAALDPVVLERTAFGDHIRERVEITTCEGLRMPIYVLLPLDAHAKPRPVIVALHGHGYGSREIVGLEPDGTERSGEPGLHKDFALDLVRRGFVVAAPELLGFGDRRLAEDLDGDPKKSSCHLLALHLLMAGRTLAGYRVYETMRAVDYAQTRTEAVADRIGCMGISGGGLVASFASALDERIGAAVVSGYANTFEDSILSRSHCIDNYVPGIMPEARMADVIGLIAPRALLLETGSEDRVFPREGAVKAYAALEEIYEAAGAKDRLAADFFDGGHEISGRMAYDWLERQLKGSGL</sequence>
<gene>
    <name evidence="1" type="ORF">J21TS3_27110</name>
</gene>
<dbReference type="InterPro" id="IPR050261">
    <property type="entry name" value="FrsA_esterase"/>
</dbReference>